<dbReference type="SUPFAM" id="SSF56925">
    <property type="entry name" value="OMPA-like"/>
    <property type="match status" value="1"/>
</dbReference>
<proteinExistence type="predicted"/>
<keyword evidence="2" id="KW-0378">Hydrolase</keyword>
<accession>A0A6M8BDK8</accession>
<evidence type="ECO:0000313" key="3">
    <source>
        <dbReference type="Proteomes" id="UP000505210"/>
    </source>
</evidence>
<evidence type="ECO:0000256" key="1">
    <source>
        <dbReference type="SAM" id="MobiDB-lite"/>
    </source>
</evidence>
<dbReference type="Pfam" id="PF09411">
    <property type="entry name" value="PagL"/>
    <property type="match status" value="1"/>
</dbReference>
<dbReference type="EMBL" id="CP053661">
    <property type="protein sequence ID" value="QKD84894.1"/>
    <property type="molecule type" value="Genomic_DNA"/>
</dbReference>
<dbReference type="Proteomes" id="UP000505210">
    <property type="component" value="Chromosome"/>
</dbReference>
<gene>
    <name evidence="2" type="ORF">HPC62_10600</name>
</gene>
<dbReference type="AlphaFoldDB" id="A0A6M8BDK8"/>
<protein>
    <submittedName>
        <fullName evidence="2">Acyloxyacyl hydrolase</fullName>
    </submittedName>
</protein>
<dbReference type="Gene3D" id="2.40.160.20">
    <property type="match status" value="1"/>
</dbReference>
<dbReference type="InterPro" id="IPR018550">
    <property type="entry name" value="Lipid-A_deacylase-rel"/>
</dbReference>
<name>A0A6M8BDK8_9CYAN</name>
<evidence type="ECO:0000313" key="2">
    <source>
        <dbReference type="EMBL" id="QKD84894.1"/>
    </source>
</evidence>
<sequence length="199" mass="21605">MEAPLPSELAATADYPPEPDADGRAIAQAEPAAPSAPERFGAVGQNYWYVQAGPSISFDPDDDGFAAFGLAGAGITDFFAHGHSINLELNKLKFIQPGDDAVGLNLGLILRWHFVREDTWSLYVDGGAGFLVTSEDVPAEGGSQFNFTPQVGGGATFRMRDQEHLMVGLRWHHISNAELYPPNPGRDSILLYVGYMWPR</sequence>
<organism evidence="2 3">
    <name type="scientific">Thermoleptolyngbya sichuanensis A183</name>
    <dbReference type="NCBI Taxonomy" id="2737172"/>
    <lineage>
        <taxon>Bacteria</taxon>
        <taxon>Bacillati</taxon>
        <taxon>Cyanobacteriota</taxon>
        <taxon>Cyanophyceae</taxon>
        <taxon>Oculatellales</taxon>
        <taxon>Oculatellaceae</taxon>
        <taxon>Thermoleptolyngbya</taxon>
        <taxon>Thermoleptolyngbya sichuanensis</taxon>
    </lineage>
</organism>
<reference evidence="2 3" key="1">
    <citation type="submission" date="2020-05" db="EMBL/GenBank/DDBJ databases">
        <title>Complete genome sequence of of a novel Thermoleptolyngbya strain isolated from hot springs of Ganzi, Sichuan China.</title>
        <authorList>
            <person name="Tang J."/>
            <person name="Daroch M."/>
            <person name="Li L."/>
            <person name="Waleron K."/>
            <person name="Waleron M."/>
            <person name="Waleron M."/>
        </authorList>
    </citation>
    <scope>NUCLEOTIDE SEQUENCE [LARGE SCALE GENOMIC DNA]</scope>
    <source>
        <strain evidence="2 3">PKUAC-SCTA183</strain>
    </source>
</reference>
<keyword evidence="3" id="KW-1185">Reference proteome</keyword>
<feature type="region of interest" description="Disordered" evidence="1">
    <location>
        <begin position="1"/>
        <end position="22"/>
    </location>
</feature>
<dbReference type="KEGG" id="theu:HPC62_10600"/>
<dbReference type="GO" id="GO:0016787">
    <property type="term" value="F:hydrolase activity"/>
    <property type="evidence" value="ECO:0007669"/>
    <property type="project" value="UniProtKB-KW"/>
</dbReference>
<dbReference type="InterPro" id="IPR011250">
    <property type="entry name" value="OMP/PagP_B-barrel"/>
</dbReference>